<dbReference type="SUPFAM" id="SSF53167">
    <property type="entry name" value="Purine and uridine phosphorylases"/>
    <property type="match status" value="1"/>
</dbReference>
<evidence type="ECO:0000313" key="2">
    <source>
        <dbReference type="EMBL" id="KAK8979236.1"/>
    </source>
</evidence>
<sequence>MSTYMSRLFPRSNSSFFLCSGQAIKADVLRLREQTLLVDAGIGSPRICTQDETSVTGKGVNRFEDKVGFLDSGAGGGESLVRKRVLERFFVDLVSGDSLIKERAAVKFNDLLGSRALDVVAGEPTLLNPRRFRQTLVWLELNRRWRSNSKNKPWAGFQSCSGTALVGRVHFPSKAEKVLEVPLQGGKEMGPYIGLVTVFATEEDAFFASGSFRPDSRYPFIYLSGRRFRFGEIHGRKVVYVRCGIGMMNAVAATQQMLDVFDVKGIIHFGIAGNTNNSMSIGDVTIPNQVAHTGIWDWVNPNSTVDPADVAQLDIGSYNVPKGSGINLLGHIGNNKEQFYSVSGEPNVAERLLWAKITPQWLRLASGLEGIKLEQCLNSSLCLPEKPKLVVGLRASTADIFVDNAAYRDFLFQQFGVSSADMESAAVVLTSLSNGFPVIVIRGLSDLAGKQQGDNAWSKFGSLAALNSVKAVLGFISKLPHAHSATH</sequence>
<name>A0ABR2NSU9_9ROSI</name>
<feature type="domain" description="Nucleoside phosphorylase" evidence="1">
    <location>
        <begin position="219"/>
        <end position="476"/>
    </location>
</feature>
<accession>A0ABR2NSU9</accession>
<evidence type="ECO:0000259" key="1">
    <source>
        <dbReference type="Pfam" id="PF01048"/>
    </source>
</evidence>
<dbReference type="InterPro" id="IPR000845">
    <property type="entry name" value="Nucleoside_phosphorylase_d"/>
</dbReference>
<dbReference type="InterPro" id="IPR035994">
    <property type="entry name" value="Nucleoside_phosphorylase_sf"/>
</dbReference>
<reference evidence="2 3" key="1">
    <citation type="journal article" date="2024" name="G3 (Bethesda)">
        <title>Genome assembly of Hibiscus sabdariffa L. provides insights into metabolisms of medicinal natural products.</title>
        <authorList>
            <person name="Kim T."/>
        </authorList>
    </citation>
    <scope>NUCLEOTIDE SEQUENCE [LARGE SCALE GENOMIC DNA]</scope>
    <source>
        <strain evidence="2">TK-2024</strain>
        <tissue evidence="2">Old leaves</tissue>
    </source>
</reference>
<gene>
    <name evidence="2" type="ORF">V6N11_000389</name>
</gene>
<organism evidence="2 3">
    <name type="scientific">Hibiscus sabdariffa</name>
    <name type="common">roselle</name>
    <dbReference type="NCBI Taxonomy" id="183260"/>
    <lineage>
        <taxon>Eukaryota</taxon>
        <taxon>Viridiplantae</taxon>
        <taxon>Streptophyta</taxon>
        <taxon>Embryophyta</taxon>
        <taxon>Tracheophyta</taxon>
        <taxon>Spermatophyta</taxon>
        <taxon>Magnoliopsida</taxon>
        <taxon>eudicotyledons</taxon>
        <taxon>Gunneridae</taxon>
        <taxon>Pentapetalae</taxon>
        <taxon>rosids</taxon>
        <taxon>malvids</taxon>
        <taxon>Malvales</taxon>
        <taxon>Malvaceae</taxon>
        <taxon>Malvoideae</taxon>
        <taxon>Hibiscus</taxon>
    </lineage>
</organism>
<dbReference type="PANTHER" id="PTHR21234">
    <property type="entry name" value="PURINE NUCLEOSIDE PHOSPHORYLASE"/>
    <property type="match status" value="1"/>
</dbReference>
<keyword evidence="3" id="KW-1185">Reference proteome</keyword>
<dbReference type="Pfam" id="PF01048">
    <property type="entry name" value="PNP_UDP_1"/>
    <property type="match status" value="1"/>
</dbReference>
<comment type="caution">
    <text evidence="2">The sequence shown here is derived from an EMBL/GenBank/DDBJ whole genome shotgun (WGS) entry which is preliminary data.</text>
</comment>
<dbReference type="PANTHER" id="PTHR21234:SF30">
    <property type="entry name" value="PHOSPHORYLASE SUPERFAMILY PROTEIN"/>
    <property type="match status" value="1"/>
</dbReference>
<dbReference type="Proteomes" id="UP001396334">
    <property type="component" value="Unassembled WGS sequence"/>
</dbReference>
<dbReference type="Gene3D" id="3.40.50.1580">
    <property type="entry name" value="Nucleoside phosphorylase domain"/>
    <property type="match status" value="1"/>
</dbReference>
<evidence type="ECO:0000313" key="3">
    <source>
        <dbReference type="Proteomes" id="UP001396334"/>
    </source>
</evidence>
<proteinExistence type="predicted"/>
<dbReference type="CDD" id="cd09008">
    <property type="entry name" value="MTAN"/>
    <property type="match status" value="1"/>
</dbReference>
<dbReference type="EMBL" id="JBBPBN010000102">
    <property type="protein sequence ID" value="KAK8979236.1"/>
    <property type="molecule type" value="Genomic_DNA"/>
</dbReference>
<protein>
    <recommendedName>
        <fullName evidence="1">Nucleoside phosphorylase domain-containing protein</fullName>
    </recommendedName>
</protein>